<dbReference type="Proteomes" id="UP000256899">
    <property type="component" value="Unassembled WGS sequence"/>
</dbReference>
<proteinExistence type="predicted"/>
<feature type="transmembrane region" description="Helical" evidence="1">
    <location>
        <begin position="63"/>
        <end position="82"/>
    </location>
</feature>
<protein>
    <submittedName>
        <fullName evidence="2">NAD/FAD-utilizing enzyme</fullName>
    </submittedName>
</protein>
<evidence type="ECO:0000256" key="1">
    <source>
        <dbReference type="SAM" id="Phobius"/>
    </source>
</evidence>
<reference evidence="3" key="1">
    <citation type="submission" date="2018-08" db="EMBL/GenBank/DDBJ databases">
        <title>Thalassotalea euphylliae genome.</title>
        <authorList>
            <person name="Summers S."/>
            <person name="Rice S.A."/>
            <person name="Freckelton M.L."/>
            <person name="Nedved B.T."/>
            <person name="Hadfield M.G."/>
        </authorList>
    </citation>
    <scope>NUCLEOTIDE SEQUENCE [LARGE SCALE GENOMIC DNA]</scope>
    <source>
        <strain evidence="3">H3</strain>
    </source>
</reference>
<feature type="transmembrane region" description="Helical" evidence="1">
    <location>
        <begin position="88"/>
        <end position="107"/>
    </location>
</feature>
<keyword evidence="1" id="KW-1133">Transmembrane helix</keyword>
<keyword evidence="1" id="KW-0472">Membrane</keyword>
<dbReference type="RefSeq" id="WP_116015032.1">
    <property type="nucleotide sequence ID" value="NZ_QUOT01000001.1"/>
</dbReference>
<evidence type="ECO:0000313" key="2">
    <source>
        <dbReference type="EMBL" id="REL30655.1"/>
    </source>
</evidence>
<gene>
    <name evidence="2" type="ORF">DXX94_07990</name>
</gene>
<dbReference type="EMBL" id="QUOT01000001">
    <property type="protein sequence ID" value="REL30655.1"/>
    <property type="molecule type" value="Genomic_DNA"/>
</dbReference>
<organism evidence="2 3">
    <name type="scientific">Thalassotalea euphylliae</name>
    <dbReference type="NCBI Taxonomy" id="1655234"/>
    <lineage>
        <taxon>Bacteria</taxon>
        <taxon>Pseudomonadati</taxon>
        <taxon>Pseudomonadota</taxon>
        <taxon>Gammaproteobacteria</taxon>
        <taxon>Alteromonadales</taxon>
        <taxon>Colwelliaceae</taxon>
        <taxon>Thalassotalea</taxon>
    </lineage>
</organism>
<name>A0A3E0U374_9GAMM</name>
<sequence>MLRHYFISENLSELKNLQSELTEQGVTEPQIHVLSHDDAAIDEHNLPEVESVLKKDVVHSTEIGAVIGVIAAAITLFVAYYMGWTESAAGWLPFVLLAIVVLGFCTWEGGFIGIQRNNIHFERFQEVLRKGKHVLFVDIEQNQEQMLAKVISHHPKLQLAGTGESVPGWLVKGQNAYQSFMKTMP</sequence>
<keyword evidence="3" id="KW-1185">Reference proteome</keyword>
<evidence type="ECO:0000313" key="3">
    <source>
        <dbReference type="Proteomes" id="UP000256899"/>
    </source>
</evidence>
<keyword evidence="1" id="KW-0812">Transmembrane</keyword>
<dbReference type="AlphaFoldDB" id="A0A3E0U374"/>
<comment type="caution">
    <text evidence="2">The sequence shown here is derived from an EMBL/GenBank/DDBJ whole genome shotgun (WGS) entry which is preliminary data.</text>
</comment>
<accession>A0A3E0U374</accession>